<evidence type="ECO:0000313" key="15">
    <source>
        <dbReference type="Proteomes" id="UP000000852"/>
    </source>
</evidence>
<comment type="subunit">
    <text evidence="7">Homodimer. Forms a stable heterotetrameric complex of 2 MoeB and 2 MoaD during adenylation of MoaD.</text>
</comment>
<dbReference type="CDD" id="cd00158">
    <property type="entry name" value="RHOD"/>
    <property type="match status" value="1"/>
</dbReference>
<organism evidence="14 15">
    <name type="scientific">Pedobacter heparinus (strain ATCC 13125 / DSM 2366 / CIP 104194 / JCM 7457 / NBRC 12017 / NCIMB 9290 / NRRL B-14731 / HIM 762-3)</name>
    <dbReference type="NCBI Taxonomy" id="485917"/>
    <lineage>
        <taxon>Bacteria</taxon>
        <taxon>Pseudomonadati</taxon>
        <taxon>Bacteroidota</taxon>
        <taxon>Sphingobacteriia</taxon>
        <taxon>Sphingobacteriales</taxon>
        <taxon>Sphingobacteriaceae</taxon>
        <taxon>Pedobacter</taxon>
    </lineage>
</organism>
<evidence type="ECO:0000256" key="5">
    <source>
        <dbReference type="ARBA" id="ARBA00052218"/>
    </source>
</evidence>
<dbReference type="Pfam" id="PF00899">
    <property type="entry name" value="ThiF"/>
    <property type="match status" value="1"/>
</dbReference>
<dbReference type="Gene3D" id="3.40.50.720">
    <property type="entry name" value="NAD(P)-binding Rossmann-like Domain"/>
    <property type="match status" value="1"/>
</dbReference>
<gene>
    <name evidence="14" type="ordered locus">Phep_2472</name>
</gene>
<dbReference type="PROSITE" id="PS50206">
    <property type="entry name" value="RHODANESE_3"/>
    <property type="match status" value="1"/>
</dbReference>
<dbReference type="HOGENOM" id="CLU_013325_1_0_10"/>
<name>C6XZI0_PEDHD</name>
<dbReference type="GO" id="GO:0008641">
    <property type="term" value="F:ubiquitin-like modifier activating enzyme activity"/>
    <property type="evidence" value="ECO:0007669"/>
    <property type="project" value="InterPro"/>
</dbReference>
<dbReference type="GO" id="GO:0061605">
    <property type="term" value="F:molybdopterin-synthase adenylyltransferase activity"/>
    <property type="evidence" value="ECO:0007669"/>
    <property type="project" value="UniProtKB-EC"/>
</dbReference>
<keyword evidence="15" id="KW-1185">Reference proteome</keyword>
<accession>C6XZI0</accession>
<dbReference type="InterPro" id="IPR036873">
    <property type="entry name" value="Rhodanese-like_dom_sf"/>
</dbReference>
<evidence type="ECO:0000256" key="7">
    <source>
        <dbReference type="ARBA" id="ARBA00063809"/>
    </source>
</evidence>
<evidence type="ECO:0000256" key="8">
    <source>
        <dbReference type="ARBA" id="ARBA00066884"/>
    </source>
</evidence>
<feature type="domain" description="Rhodanese" evidence="13">
    <location>
        <begin position="288"/>
        <end position="362"/>
    </location>
</feature>
<dbReference type="SMART" id="SM00450">
    <property type="entry name" value="RHOD"/>
    <property type="match status" value="1"/>
</dbReference>
<evidence type="ECO:0000256" key="6">
    <source>
        <dbReference type="ARBA" id="ARBA00055169"/>
    </source>
</evidence>
<sequence length="367" mass="40348">MKPFGKIGTTVWFKEMENQKRYDRQVILPEIGLDGQQKLKNARVLVIGAGGLGCPLLLYLAAAGIGHMGIADHDVVDESNLQRQILYQMADIGGLKAEIAVNKLGLLNPDVDFRAYPFKLGMENAAELIAVYDLIIDGSDNFPTRYLVNDTCVALNKTLVFGSIFRFEGQVTVFNHKGGPDYRSLYPEPPAATEMPNCAEAGVIGTLPGITGTLMANEAIKIICGFGEVLSGKLLLFNALNNEMQVFGFGSHNVQNRRAVGQKGKMDVPALPGPHEISPGQLAEWKNENIAYQLIDVREAYEYEEYHIGGINIPLYELSQHIPALLQYEKIVFCCASGTRSKIALNLMKNNHKAECYTLIVSANQQT</sequence>
<protein>
    <recommendedName>
        <fullName evidence="9">Molybdopterin-synthase adenylyltransferase</fullName>
        <ecNumber evidence="8">2.7.7.80</ecNumber>
    </recommendedName>
    <alternativeName>
        <fullName evidence="12">MoaD protein adenylase</fullName>
    </alternativeName>
    <alternativeName>
        <fullName evidence="10">Molybdopterin-converting factor subunit 1 adenylase</fullName>
    </alternativeName>
    <alternativeName>
        <fullName evidence="11">Sulfur carrier protein MoaD adenylyltransferase</fullName>
    </alternativeName>
</protein>
<dbReference type="STRING" id="485917.Phep_2472"/>
<comment type="similarity">
    <text evidence="1">Belongs to the HesA/MoeB/ThiF family.</text>
</comment>
<evidence type="ECO:0000256" key="1">
    <source>
        <dbReference type="ARBA" id="ARBA00009919"/>
    </source>
</evidence>
<dbReference type="NCBIfam" id="NF004281">
    <property type="entry name" value="PRK05690.1"/>
    <property type="match status" value="1"/>
</dbReference>
<dbReference type="InterPro" id="IPR045886">
    <property type="entry name" value="ThiF/MoeB/HesA"/>
</dbReference>
<evidence type="ECO:0000256" key="2">
    <source>
        <dbReference type="ARBA" id="ARBA00022679"/>
    </source>
</evidence>
<dbReference type="GO" id="GO:0005829">
    <property type="term" value="C:cytosol"/>
    <property type="evidence" value="ECO:0007669"/>
    <property type="project" value="TreeGrafter"/>
</dbReference>
<dbReference type="Pfam" id="PF00581">
    <property type="entry name" value="Rhodanese"/>
    <property type="match status" value="1"/>
</dbReference>
<dbReference type="AlphaFoldDB" id="C6XZI0"/>
<evidence type="ECO:0000256" key="9">
    <source>
        <dbReference type="ARBA" id="ARBA00073635"/>
    </source>
</evidence>
<keyword evidence="2" id="KW-0808">Transferase</keyword>
<keyword evidence="4" id="KW-0067">ATP-binding</keyword>
<evidence type="ECO:0000313" key="14">
    <source>
        <dbReference type="EMBL" id="ACU04676.1"/>
    </source>
</evidence>
<dbReference type="PANTHER" id="PTHR10953">
    <property type="entry name" value="UBIQUITIN-ACTIVATING ENZYME E1"/>
    <property type="match status" value="1"/>
</dbReference>
<dbReference type="InterPro" id="IPR035985">
    <property type="entry name" value="Ubiquitin-activating_enz"/>
</dbReference>
<evidence type="ECO:0000256" key="3">
    <source>
        <dbReference type="ARBA" id="ARBA00022741"/>
    </source>
</evidence>
<dbReference type="FunFam" id="3.40.50.720:FF:000033">
    <property type="entry name" value="Adenylyltransferase and sulfurtransferase MOCS3"/>
    <property type="match status" value="1"/>
</dbReference>
<dbReference type="eggNOG" id="COG0476">
    <property type="taxonomic scope" value="Bacteria"/>
</dbReference>
<comment type="function">
    <text evidence="6">Catalyzes the adenylation by ATP of the carboxyl group of the C-terminal glycine of sulfur carrier protein MoaD.</text>
</comment>
<proteinExistence type="inferred from homology"/>
<evidence type="ECO:0000259" key="13">
    <source>
        <dbReference type="PROSITE" id="PS50206"/>
    </source>
</evidence>
<dbReference type="eggNOG" id="COG0607">
    <property type="taxonomic scope" value="Bacteria"/>
</dbReference>
<evidence type="ECO:0000256" key="12">
    <source>
        <dbReference type="ARBA" id="ARBA00078531"/>
    </source>
</evidence>
<dbReference type="InterPro" id="IPR000594">
    <property type="entry name" value="ThiF_NAD_FAD-bd"/>
</dbReference>
<keyword evidence="3" id="KW-0547">Nucleotide-binding</keyword>
<dbReference type="GO" id="GO:0005524">
    <property type="term" value="F:ATP binding"/>
    <property type="evidence" value="ECO:0007669"/>
    <property type="project" value="UniProtKB-KW"/>
</dbReference>
<dbReference type="CDD" id="cd00757">
    <property type="entry name" value="ThiF_MoeB_HesA_family"/>
    <property type="match status" value="1"/>
</dbReference>
<evidence type="ECO:0000256" key="10">
    <source>
        <dbReference type="ARBA" id="ARBA00075110"/>
    </source>
</evidence>
<reference evidence="14 15" key="1">
    <citation type="journal article" date="2009" name="Stand. Genomic Sci.">
        <title>Complete genome sequence of Pedobacter heparinus type strain (HIM 762-3).</title>
        <authorList>
            <person name="Han C."/>
            <person name="Spring S."/>
            <person name="Lapidus A."/>
            <person name="Del Rio T.G."/>
            <person name="Tice H."/>
            <person name="Copeland A."/>
            <person name="Cheng J.F."/>
            <person name="Lucas S."/>
            <person name="Chen F."/>
            <person name="Nolan M."/>
            <person name="Bruce D."/>
            <person name="Goodwin L."/>
            <person name="Pitluck S."/>
            <person name="Ivanova N."/>
            <person name="Mavromatis K."/>
            <person name="Mikhailova N."/>
            <person name="Pati A."/>
            <person name="Chen A."/>
            <person name="Palaniappan K."/>
            <person name="Land M."/>
            <person name="Hauser L."/>
            <person name="Chang Y.J."/>
            <person name="Jeffries C.C."/>
            <person name="Saunders E."/>
            <person name="Chertkov O."/>
            <person name="Brettin T."/>
            <person name="Goker M."/>
            <person name="Rohde M."/>
            <person name="Bristow J."/>
            <person name="Eisen J.A."/>
            <person name="Markowitz V."/>
            <person name="Hugenholtz P."/>
            <person name="Kyrpides N.C."/>
            <person name="Klenk H.P."/>
            <person name="Detter J.C."/>
        </authorList>
    </citation>
    <scope>NUCLEOTIDE SEQUENCE [LARGE SCALE GENOMIC DNA]</scope>
    <source>
        <strain evidence="15">ATCC 13125 / DSM 2366 / CIP 104194 / JCM 7457 / NBRC 12017 / NCIMB 9290 / NRRL B-14731 / HIM 762-3</strain>
    </source>
</reference>
<evidence type="ECO:0000256" key="11">
    <source>
        <dbReference type="ARBA" id="ARBA00075328"/>
    </source>
</evidence>
<dbReference type="PANTHER" id="PTHR10953:SF102">
    <property type="entry name" value="ADENYLYLTRANSFERASE AND SULFURTRANSFERASE MOCS3"/>
    <property type="match status" value="1"/>
</dbReference>
<dbReference type="GO" id="GO:0008146">
    <property type="term" value="F:sulfotransferase activity"/>
    <property type="evidence" value="ECO:0007669"/>
    <property type="project" value="TreeGrafter"/>
</dbReference>
<dbReference type="EMBL" id="CP001681">
    <property type="protein sequence ID" value="ACU04676.1"/>
    <property type="molecule type" value="Genomic_DNA"/>
</dbReference>
<dbReference type="Gene3D" id="3.40.250.10">
    <property type="entry name" value="Rhodanese-like domain"/>
    <property type="match status" value="1"/>
</dbReference>
<dbReference type="InterPro" id="IPR001763">
    <property type="entry name" value="Rhodanese-like_dom"/>
</dbReference>
<dbReference type="EC" id="2.7.7.80" evidence="8"/>
<dbReference type="KEGG" id="phe:Phep_2472"/>
<comment type="catalytic activity">
    <reaction evidence="5">
        <text>[molybdopterin-synthase sulfur-carrier protein]-C-terminal Gly-Gly + ATP + H(+) = [molybdopterin-synthase sulfur-carrier protein]-C-terminal Gly-Gly-AMP + diphosphate</text>
        <dbReference type="Rhea" id="RHEA:43616"/>
        <dbReference type="Rhea" id="RHEA-COMP:12159"/>
        <dbReference type="Rhea" id="RHEA-COMP:12202"/>
        <dbReference type="ChEBI" id="CHEBI:15378"/>
        <dbReference type="ChEBI" id="CHEBI:30616"/>
        <dbReference type="ChEBI" id="CHEBI:33019"/>
        <dbReference type="ChEBI" id="CHEBI:90618"/>
        <dbReference type="ChEBI" id="CHEBI:90778"/>
        <dbReference type="EC" id="2.7.7.80"/>
    </reaction>
</comment>
<dbReference type="SUPFAM" id="SSF69572">
    <property type="entry name" value="Activating enzymes of the ubiquitin-like proteins"/>
    <property type="match status" value="1"/>
</dbReference>
<dbReference type="GO" id="GO:0004792">
    <property type="term" value="F:thiosulfate-cyanide sulfurtransferase activity"/>
    <property type="evidence" value="ECO:0007669"/>
    <property type="project" value="TreeGrafter"/>
</dbReference>
<evidence type="ECO:0000256" key="4">
    <source>
        <dbReference type="ARBA" id="ARBA00022840"/>
    </source>
</evidence>
<dbReference type="Proteomes" id="UP000000852">
    <property type="component" value="Chromosome"/>
</dbReference>